<organism evidence="2 3">
    <name type="scientific">Weissella fermenti</name>
    <dbReference type="NCBI Taxonomy" id="2987699"/>
    <lineage>
        <taxon>Bacteria</taxon>
        <taxon>Bacillati</taxon>
        <taxon>Bacillota</taxon>
        <taxon>Bacilli</taxon>
        <taxon>Lactobacillales</taxon>
        <taxon>Lactobacillaceae</taxon>
        <taxon>Weissella</taxon>
    </lineage>
</organism>
<keyword evidence="1" id="KW-0472">Membrane</keyword>
<feature type="transmembrane region" description="Helical" evidence="1">
    <location>
        <begin position="20"/>
        <end position="38"/>
    </location>
</feature>
<accession>A0ABT6DA92</accession>
<protein>
    <recommendedName>
        <fullName evidence="4">Conjugal transfer protein</fullName>
    </recommendedName>
</protein>
<evidence type="ECO:0000256" key="1">
    <source>
        <dbReference type="SAM" id="Phobius"/>
    </source>
</evidence>
<name>A0ABT6DA92_9LACO</name>
<keyword evidence="3" id="KW-1185">Reference proteome</keyword>
<evidence type="ECO:0000313" key="3">
    <source>
        <dbReference type="Proteomes" id="UP001146336"/>
    </source>
</evidence>
<keyword evidence="1" id="KW-0812">Transmembrane</keyword>
<evidence type="ECO:0000313" key="2">
    <source>
        <dbReference type="EMBL" id="MDF9300617.1"/>
    </source>
</evidence>
<feature type="transmembrane region" description="Helical" evidence="1">
    <location>
        <begin position="59"/>
        <end position="79"/>
    </location>
</feature>
<dbReference type="Pfam" id="PF18895">
    <property type="entry name" value="T4SS_pilin"/>
    <property type="match status" value="1"/>
</dbReference>
<gene>
    <name evidence="2" type="ORF">OIT47_010090</name>
</gene>
<comment type="caution">
    <text evidence="2">The sequence shown here is derived from an EMBL/GenBank/DDBJ whole genome shotgun (WGS) entry which is preliminary data.</text>
</comment>
<proteinExistence type="predicted"/>
<keyword evidence="1" id="KW-1133">Transmembrane helix</keyword>
<reference evidence="2" key="1">
    <citation type="submission" date="2023-03" db="EMBL/GenBank/DDBJ databases">
        <title>Comparative genomics of Weissella fermenti BK2, and weissella type species.</title>
        <authorList>
            <person name="Lee J.K."/>
            <person name="Baek J.H."/>
            <person name="Kim J.M."/>
            <person name="Choi D.G."/>
            <person name="Jeon C.O."/>
        </authorList>
    </citation>
    <scope>NUCLEOTIDE SEQUENCE</scope>
    <source>
        <strain evidence="2">BK2</strain>
    </source>
</reference>
<dbReference type="Proteomes" id="UP001146336">
    <property type="component" value="Unassembled WGS sequence"/>
</dbReference>
<dbReference type="EMBL" id="JAOZFC020000003">
    <property type="protein sequence ID" value="MDF9300617.1"/>
    <property type="molecule type" value="Genomic_DNA"/>
</dbReference>
<dbReference type="RefSeq" id="WP_199404666.1">
    <property type="nucleotide sequence ID" value="NZ_JAOZFC020000003.1"/>
</dbReference>
<dbReference type="InterPro" id="IPR043993">
    <property type="entry name" value="T4SS_pilin"/>
</dbReference>
<evidence type="ECO:0008006" key="4">
    <source>
        <dbReference type="Google" id="ProtNLM"/>
    </source>
</evidence>
<sequence>MDLGNAVNQIVSGLQQLQNWAALVIVAIAAVILTVGATHFMRKDERGTEEGKTLVKNGAIAVLIVAVIWLVLHAVFSWAQGIL</sequence>